<accession>A0ABR5YAJ3</accession>
<dbReference type="Proteomes" id="UP000076609">
    <property type="component" value="Unassembled WGS sequence"/>
</dbReference>
<protein>
    <submittedName>
        <fullName evidence="1">Uncharacterized protein</fullName>
    </submittedName>
</protein>
<reference evidence="2" key="1">
    <citation type="submission" date="2016-01" db="EMBL/GenBank/DDBJ databases">
        <title>Draft genome of Chromobacterium sp. F49.</title>
        <authorList>
            <person name="Hong K.W."/>
        </authorList>
    </citation>
    <scope>NUCLEOTIDE SEQUENCE [LARGE SCALE GENOMIC DNA]</scope>
    <source>
        <strain evidence="2">CN3</strain>
    </source>
</reference>
<gene>
    <name evidence="1" type="ORF">AVT10_17395</name>
</gene>
<dbReference type="EMBL" id="LQQO01000040">
    <property type="protein sequence ID" value="KZE11101.1"/>
    <property type="molecule type" value="Genomic_DNA"/>
</dbReference>
<evidence type="ECO:0000313" key="1">
    <source>
        <dbReference type="EMBL" id="KZE11101.1"/>
    </source>
</evidence>
<comment type="caution">
    <text evidence="1">The sequence shown here is derived from an EMBL/GenBank/DDBJ whole genome shotgun (WGS) entry which is preliminary data.</text>
</comment>
<name>A0ABR5YAJ3_9SPHN</name>
<sequence length="97" mass="10528">MIRAYPLDMDTALDCFSQPGSGGIRITRRTTTTFAAMSRQFGGINTGQPDSLIATTDRVAIGSITARYPVDMGSYAIRRQHYRTGTNNTPNHASASQ</sequence>
<proteinExistence type="predicted"/>
<keyword evidence="2" id="KW-1185">Reference proteome</keyword>
<evidence type="ECO:0000313" key="2">
    <source>
        <dbReference type="Proteomes" id="UP000076609"/>
    </source>
</evidence>
<organism evidence="1 2">
    <name type="scientific">Sphingomonas hankookensis</name>
    <dbReference type="NCBI Taxonomy" id="563996"/>
    <lineage>
        <taxon>Bacteria</taxon>
        <taxon>Pseudomonadati</taxon>
        <taxon>Pseudomonadota</taxon>
        <taxon>Alphaproteobacteria</taxon>
        <taxon>Sphingomonadales</taxon>
        <taxon>Sphingomonadaceae</taxon>
        <taxon>Sphingomonas</taxon>
    </lineage>
</organism>